<organism evidence="6 7">
    <name type="scientific">Ascobolus immersus RN42</name>
    <dbReference type="NCBI Taxonomy" id="1160509"/>
    <lineage>
        <taxon>Eukaryota</taxon>
        <taxon>Fungi</taxon>
        <taxon>Dikarya</taxon>
        <taxon>Ascomycota</taxon>
        <taxon>Pezizomycotina</taxon>
        <taxon>Pezizomycetes</taxon>
        <taxon>Pezizales</taxon>
        <taxon>Ascobolaceae</taxon>
        <taxon>Ascobolus</taxon>
    </lineage>
</organism>
<dbReference type="Pfam" id="PF01393">
    <property type="entry name" value="Chromo_shadow"/>
    <property type="match status" value="1"/>
</dbReference>
<dbReference type="PROSITE" id="PS50013">
    <property type="entry name" value="CHROMO_2"/>
    <property type="match status" value="1"/>
</dbReference>
<dbReference type="SUPFAM" id="SSF54160">
    <property type="entry name" value="Chromo domain-like"/>
    <property type="match status" value="2"/>
</dbReference>
<name>A0A3N4IIZ8_ASCIM</name>
<dbReference type="Gene3D" id="2.40.50.40">
    <property type="match status" value="2"/>
</dbReference>
<dbReference type="InterPro" id="IPR017984">
    <property type="entry name" value="Chromo_dom_subgr"/>
</dbReference>
<evidence type="ECO:0000256" key="1">
    <source>
        <dbReference type="ARBA" id="ARBA00004123"/>
    </source>
</evidence>
<dbReference type="InterPro" id="IPR051219">
    <property type="entry name" value="Heterochromatin_chromo-domain"/>
</dbReference>
<dbReference type="GO" id="GO:0005634">
    <property type="term" value="C:nucleus"/>
    <property type="evidence" value="ECO:0007669"/>
    <property type="project" value="UniProtKB-SubCell"/>
</dbReference>
<dbReference type="CDD" id="cd00024">
    <property type="entry name" value="CD_CSD"/>
    <property type="match status" value="1"/>
</dbReference>
<dbReference type="InterPro" id="IPR000953">
    <property type="entry name" value="Chromo/chromo_shadow_dom"/>
</dbReference>
<dbReference type="AlphaFoldDB" id="A0A3N4IIZ8"/>
<dbReference type="GO" id="GO:0006338">
    <property type="term" value="P:chromatin remodeling"/>
    <property type="evidence" value="ECO:0007669"/>
    <property type="project" value="UniProtKB-ARBA"/>
</dbReference>
<accession>A0A3N4IIZ8</accession>
<dbReference type="InterPro" id="IPR023780">
    <property type="entry name" value="Chromo_domain"/>
</dbReference>
<evidence type="ECO:0000313" key="6">
    <source>
        <dbReference type="EMBL" id="RPA84120.1"/>
    </source>
</evidence>
<dbReference type="Pfam" id="PF00385">
    <property type="entry name" value="Chromo"/>
    <property type="match status" value="1"/>
</dbReference>
<feature type="region of interest" description="Disordered" evidence="4">
    <location>
        <begin position="99"/>
        <end position="160"/>
    </location>
</feature>
<proteinExistence type="predicted"/>
<reference evidence="6 7" key="1">
    <citation type="journal article" date="2018" name="Nat. Ecol. Evol.">
        <title>Pezizomycetes genomes reveal the molecular basis of ectomycorrhizal truffle lifestyle.</title>
        <authorList>
            <person name="Murat C."/>
            <person name="Payen T."/>
            <person name="Noel B."/>
            <person name="Kuo A."/>
            <person name="Morin E."/>
            <person name="Chen J."/>
            <person name="Kohler A."/>
            <person name="Krizsan K."/>
            <person name="Balestrini R."/>
            <person name="Da Silva C."/>
            <person name="Montanini B."/>
            <person name="Hainaut M."/>
            <person name="Levati E."/>
            <person name="Barry K.W."/>
            <person name="Belfiori B."/>
            <person name="Cichocki N."/>
            <person name="Clum A."/>
            <person name="Dockter R.B."/>
            <person name="Fauchery L."/>
            <person name="Guy J."/>
            <person name="Iotti M."/>
            <person name="Le Tacon F."/>
            <person name="Lindquist E.A."/>
            <person name="Lipzen A."/>
            <person name="Malagnac F."/>
            <person name="Mello A."/>
            <person name="Molinier V."/>
            <person name="Miyauchi S."/>
            <person name="Poulain J."/>
            <person name="Riccioni C."/>
            <person name="Rubini A."/>
            <person name="Sitrit Y."/>
            <person name="Splivallo R."/>
            <person name="Traeger S."/>
            <person name="Wang M."/>
            <person name="Zifcakova L."/>
            <person name="Wipf D."/>
            <person name="Zambonelli A."/>
            <person name="Paolocci F."/>
            <person name="Nowrousian M."/>
            <person name="Ottonello S."/>
            <person name="Baldrian P."/>
            <person name="Spatafora J.W."/>
            <person name="Henrissat B."/>
            <person name="Nagy L.G."/>
            <person name="Aury J.M."/>
            <person name="Wincker P."/>
            <person name="Grigoriev I.V."/>
            <person name="Bonfante P."/>
            <person name="Martin F.M."/>
        </authorList>
    </citation>
    <scope>NUCLEOTIDE SEQUENCE [LARGE SCALE GENOMIC DNA]</scope>
    <source>
        <strain evidence="6 7">RN42</strain>
    </source>
</reference>
<dbReference type="InterPro" id="IPR008251">
    <property type="entry name" value="Chromo_shadow_dom"/>
</dbReference>
<dbReference type="Proteomes" id="UP000275078">
    <property type="component" value="Unassembled WGS sequence"/>
</dbReference>
<keyword evidence="7" id="KW-1185">Reference proteome</keyword>
<dbReference type="EMBL" id="ML119660">
    <property type="protein sequence ID" value="RPA84120.1"/>
    <property type="molecule type" value="Genomic_DNA"/>
</dbReference>
<dbReference type="InterPro" id="IPR016197">
    <property type="entry name" value="Chromo-like_dom_sf"/>
</dbReference>
<dbReference type="SMART" id="SM00298">
    <property type="entry name" value="CHROMO"/>
    <property type="match status" value="1"/>
</dbReference>
<feature type="compositionally biased region" description="Basic and acidic residues" evidence="4">
    <location>
        <begin position="145"/>
        <end position="157"/>
    </location>
</feature>
<evidence type="ECO:0000259" key="5">
    <source>
        <dbReference type="PROSITE" id="PS50013"/>
    </source>
</evidence>
<feature type="compositionally biased region" description="Acidic residues" evidence="4">
    <location>
        <begin position="31"/>
        <end position="46"/>
    </location>
</feature>
<dbReference type="PRINTS" id="PR00504">
    <property type="entry name" value="CHROMODOMAIN"/>
</dbReference>
<feature type="region of interest" description="Disordered" evidence="4">
    <location>
        <begin position="1"/>
        <end position="46"/>
    </location>
</feature>
<dbReference type="SMART" id="SM00300">
    <property type="entry name" value="ChSh"/>
    <property type="match status" value="1"/>
</dbReference>
<dbReference type="InterPro" id="IPR023779">
    <property type="entry name" value="Chromodomain_CS"/>
</dbReference>
<protein>
    <recommendedName>
        <fullName evidence="5">Chromo domain-containing protein</fullName>
    </recommendedName>
</protein>
<dbReference type="CDD" id="cd18657">
    <property type="entry name" value="CSD_Swi6"/>
    <property type="match status" value="1"/>
</dbReference>
<comment type="subcellular location">
    <subcellularLocation>
        <location evidence="1">Nucleus</location>
    </subcellularLocation>
</comment>
<evidence type="ECO:0000256" key="4">
    <source>
        <dbReference type="SAM" id="MobiDB-lite"/>
    </source>
</evidence>
<gene>
    <name evidence="6" type="ORF">BJ508DRAFT_412849</name>
</gene>
<keyword evidence="3" id="KW-0539">Nucleus</keyword>
<dbReference type="PANTHER" id="PTHR22812">
    <property type="entry name" value="CHROMOBOX PROTEIN"/>
    <property type="match status" value="1"/>
</dbReference>
<evidence type="ECO:0000313" key="7">
    <source>
        <dbReference type="Proteomes" id="UP000275078"/>
    </source>
</evidence>
<dbReference type="GO" id="GO:0000792">
    <property type="term" value="C:heterochromatin"/>
    <property type="evidence" value="ECO:0007669"/>
    <property type="project" value="UniProtKB-ARBA"/>
</dbReference>
<dbReference type="STRING" id="1160509.A0A3N4IIZ8"/>
<evidence type="ECO:0000256" key="2">
    <source>
        <dbReference type="ARBA" id="ARBA00011353"/>
    </source>
</evidence>
<sequence length="236" mass="26638">MPPMQSDSEDEVPKRGRKQVQEEDTPAGSADENEEEEEEEEAAEDEYIVEKIKAHKFEKGKLMLLVKWKGYDDPADETWEPEANCSGAQEVVSEYFESIGGRPKAGQAAGSKRKNASGTPAGAEQKKKRGRSGAVEEPSVSPARTKKEKETKKEEAWKPSSLVDWEKEVESIDTIEKNSTGLVCYIHWKNGHKSQHPITTAYQKCPQKMLKFYEQHLVFKENGLDMSAYQTIDQLD</sequence>
<dbReference type="PROSITE" id="PS00598">
    <property type="entry name" value="CHROMO_1"/>
    <property type="match status" value="1"/>
</dbReference>
<evidence type="ECO:0000256" key="3">
    <source>
        <dbReference type="ARBA" id="ARBA00023242"/>
    </source>
</evidence>
<dbReference type="OrthoDB" id="433924at2759"/>
<feature type="domain" description="Chromo" evidence="5">
    <location>
        <begin position="47"/>
        <end position="97"/>
    </location>
</feature>
<comment type="subunit">
    <text evidence="2">Component of the NuA4 histone acetyltransferase complex.</text>
</comment>